<name>A0A6A5XLH7_9PLEO</name>
<reference evidence="15" key="1">
    <citation type="journal article" date="2020" name="Stud. Mycol.">
        <title>101 Dothideomycetes genomes: a test case for predicting lifestyles and emergence of pathogens.</title>
        <authorList>
            <person name="Haridas S."/>
            <person name="Albert R."/>
            <person name="Binder M."/>
            <person name="Bloem J."/>
            <person name="Labutti K."/>
            <person name="Salamov A."/>
            <person name="Andreopoulos B."/>
            <person name="Baker S."/>
            <person name="Barry K."/>
            <person name="Bills G."/>
            <person name="Bluhm B."/>
            <person name="Cannon C."/>
            <person name="Castanera R."/>
            <person name="Culley D."/>
            <person name="Daum C."/>
            <person name="Ezra D."/>
            <person name="Gonzalez J."/>
            <person name="Henrissat B."/>
            <person name="Kuo A."/>
            <person name="Liang C."/>
            <person name="Lipzen A."/>
            <person name="Lutzoni F."/>
            <person name="Magnuson J."/>
            <person name="Mondo S."/>
            <person name="Nolan M."/>
            <person name="Ohm R."/>
            <person name="Pangilinan J."/>
            <person name="Park H.-J."/>
            <person name="Ramirez L."/>
            <person name="Alfaro M."/>
            <person name="Sun H."/>
            <person name="Tritt A."/>
            <person name="Yoshinaga Y."/>
            <person name="Zwiers L.-H."/>
            <person name="Turgeon B."/>
            <person name="Goodwin S."/>
            <person name="Spatafora J."/>
            <person name="Crous P."/>
            <person name="Grigoriev I."/>
        </authorList>
    </citation>
    <scope>NUCLEOTIDE SEQUENCE</scope>
    <source>
        <strain evidence="15">CBS 175.79</strain>
    </source>
</reference>
<dbReference type="GO" id="GO:0005886">
    <property type="term" value="C:plasma membrane"/>
    <property type="evidence" value="ECO:0007669"/>
    <property type="project" value="UniProtKB-SubCell"/>
</dbReference>
<evidence type="ECO:0000256" key="10">
    <source>
        <dbReference type="PIRSR" id="PIRSR601461-1"/>
    </source>
</evidence>
<feature type="chain" id="PRO_5025609435" evidence="13">
    <location>
        <begin position="24"/>
        <end position="509"/>
    </location>
</feature>
<dbReference type="EMBL" id="ML978071">
    <property type="protein sequence ID" value="KAF2013701.1"/>
    <property type="molecule type" value="Genomic_DNA"/>
</dbReference>
<dbReference type="GO" id="GO:0004190">
    <property type="term" value="F:aspartic-type endopeptidase activity"/>
    <property type="evidence" value="ECO:0007669"/>
    <property type="project" value="UniProtKB-KW"/>
</dbReference>
<dbReference type="SUPFAM" id="SSF50630">
    <property type="entry name" value="Acid proteases"/>
    <property type="match status" value="1"/>
</dbReference>
<dbReference type="RefSeq" id="XP_033382040.1">
    <property type="nucleotide sequence ID" value="XM_033522310.1"/>
</dbReference>
<keyword evidence="8" id="KW-0325">Glycoprotein</keyword>
<dbReference type="Pfam" id="PF00026">
    <property type="entry name" value="Asp"/>
    <property type="match status" value="1"/>
</dbReference>
<feature type="active site" evidence="10">
    <location>
        <position position="295"/>
    </location>
</feature>
<feature type="region of interest" description="Disordered" evidence="12">
    <location>
        <begin position="402"/>
        <end position="490"/>
    </location>
</feature>
<evidence type="ECO:0000256" key="8">
    <source>
        <dbReference type="ARBA" id="ARBA00023180"/>
    </source>
</evidence>
<feature type="disulfide bond" evidence="11">
    <location>
        <begin position="124"/>
        <end position="129"/>
    </location>
</feature>
<keyword evidence="3" id="KW-1003">Cell membrane</keyword>
<evidence type="ECO:0000256" key="13">
    <source>
        <dbReference type="SAM" id="SignalP"/>
    </source>
</evidence>
<dbReference type="CDD" id="cd05471">
    <property type="entry name" value="pepsin_like"/>
    <property type="match status" value="1"/>
</dbReference>
<evidence type="ECO:0000313" key="15">
    <source>
        <dbReference type="EMBL" id="KAF2013701.1"/>
    </source>
</evidence>
<gene>
    <name evidence="15" type="ORF">BU24DRAFT_244273</name>
</gene>
<dbReference type="OrthoDB" id="660550at2759"/>
<comment type="similarity">
    <text evidence="2">Belongs to the peptidase A1 family.</text>
</comment>
<evidence type="ECO:0000256" key="5">
    <source>
        <dbReference type="ARBA" id="ARBA00022750"/>
    </source>
</evidence>
<dbReference type="GeneID" id="54279707"/>
<keyword evidence="5" id="KW-0064">Aspartyl protease</keyword>
<evidence type="ECO:0000256" key="11">
    <source>
        <dbReference type="PIRSR" id="PIRSR601461-2"/>
    </source>
</evidence>
<dbReference type="PANTHER" id="PTHR47966">
    <property type="entry name" value="BETA-SITE APP-CLEAVING ENZYME, ISOFORM A-RELATED"/>
    <property type="match status" value="1"/>
</dbReference>
<dbReference type="AlphaFoldDB" id="A0A6A5XLH7"/>
<dbReference type="PANTHER" id="PTHR47966:SF75">
    <property type="entry name" value="ENDOPEPTIDASE (CTSD), PUTATIVE (AFU_ORTHOLOGUE AFUA_4G07040)-RELATED"/>
    <property type="match status" value="1"/>
</dbReference>
<keyword evidence="13" id="KW-0732">Signal</keyword>
<feature type="signal peptide" evidence="13">
    <location>
        <begin position="1"/>
        <end position="23"/>
    </location>
</feature>
<evidence type="ECO:0000256" key="6">
    <source>
        <dbReference type="ARBA" id="ARBA00022801"/>
    </source>
</evidence>
<dbReference type="InterPro" id="IPR021109">
    <property type="entry name" value="Peptidase_aspartic_dom_sf"/>
</dbReference>
<comment type="subcellular location">
    <subcellularLocation>
        <location evidence="1">Cell membrane</location>
    </subcellularLocation>
</comment>
<evidence type="ECO:0000256" key="7">
    <source>
        <dbReference type="ARBA" id="ARBA00023136"/>
    </source>
</evidence>
<evidence type="ECO:0000256" key="1">
    <source>
        <dbReference type="ARBA" id="ARBA00004236"/>
    </source>
</evidence>
<evidence type="ECO:0000256" key="12">
    <source>
        <dbReference type="SAM" id="MobiDB-lite"/>
    </source>
</evidence>
<keyword evidence="6" id="KW-0378">Hydrolase</keyword>
<organism evidence="15 16">
    <name type="scientific">Aaosphaeria arxii CBS 175.79</name>
    <dbReference type="NCBI Taxonomy" id="1450172"/>
    <lineage>
        <taxon>Eukaryota</taxon>
        <taxon>Fungi</taxon>
        <taxon>Dikarya</taxon>
        <taxon>Ascomycota</taxon>
        <taxon>Pezizomycotina</taxon>
        <taxon>Dothideomycetes</taxon>
        <taxon>Pleosporomycetidae</taxon>
        <taxon>Pleosporales</taxon>
        <taxon>Pleosporales incertae sedis</taxon>
        <taxon>Aaosphaeria</taxon>
    </lineage>
</organism>
<feature type="compositionally biased region" description="Polar residues" evidence="12">
    <location>
        <begin position="452"/>
        <end position="481"/>
    </location>
</feature>
<proteinExistence type="inferred from homology"/>
<evidence type="ECO:0000256" key="3">
    <source>
        <dbReference type="ARBA" id="ARBA00022475"/>
    </source>
</evidence>
<dbReference type="GO" id="GO:0006508">
    <property type="term" value="P:proteolysis"/>
    <property type="evidence" value="ECO:0007669"/>
    <property type="project" value="UniProtKB-KW"/>
</dbReference>
<evidence type="ECO:0000256" key="4">
    <source>
        <dbReference type="ARBA" id="ARBA00022670"/>
    </source>
</evidence>
<dbReference type="Proteomes" id="UP000799778">
    <property type="component" value="Unassembled WGS sequence"/>
</dbReference>
<evidence type="ECO:0000259" key="14">
    <source>
        <dbReference type="PROSITE" id="PS51767"/>
    </source>
</evidence>
<dbReference type="Gene3D" id="2.40.70.10">
    <property type="entry name" value="Acid Proteases"/>
    <property type="match status" value="2"/>
</dbReference>
<dbReference type="FunFam" id="2.40.70.10:FF:000060">
    <property type="entry name" value="Aspartic-type endopeptidase ctsD"/>
    <property type="match status" value="1"/>
</dbReference>
<sequence>MYTKISSWTAACLSLSLLPTATAFYPYHFPSGSDNNAGASRRASIPHAARGPLSLPIRRVQLPRDNIYNIVNSKDPSQANSVAIDQDGNDLSYMVAVTIGDSKEEYHLLLDSAASNTWVMGQECSSEACKTHNLFGVGDSSTLKTDTKTFDITYGTGSVKGNLATDVMHIGSLAGAELNFGLATNVSDEFRAYPMDGILGIGRGDNTQISPKVVEVLSSSNLIDSKLYGIHMSRAKDGLNDGELNFGEPNKERYDGDLNWLKTVPNNVGFWEVNLDDAGVGEKALDFKGMTAIMDTGTSFILMPKDHAVTLHNSVQGTRNSGETFTVPCDTKENLFMAFGGKRYTISTADWVGPKQSDGSCRSNVIGRQTFGDKQWLVGDTFLKNVYSVFDFDNSQVGLGVKGGASSQVPKPSASVGTGSSGNTSPTATGESSSPNASSTGSAPPPTGTISNASPTGAAASSITNPSLQAEATAGASQSSEKPGAAVRASGSTSSVALAIALGLVCLFM</sequence>
<evidence type="ECO:0000256" key="2">
    <source>
        <dbReference type="ARBA" id="ARBA00007447"/>
    </source>
</evidence>
<keyword evidence="16" id="KW-1185">Reference proteome</keyword>
<dbReference type="InterPro" id="IPR033121">
    <property type="entry name" value="PEPTIDASE_A1"/>
</dbReference>
<dbReference type="InterPro" id="IPR034164">
    <property type="entry name" value="Pepsin-like_dom"/>
</dbReference>
<feature type="disulfide bond" evidence="11">
    <location>
        <begin position="329"/>
        <end position="361"/>
    </location>
</feature>
<keyword evidence="9" id="KW-0449">Lipoprotein</keyword>
<dbReference type="PROSITE" id="PS51767">
    <property type="entry name" value="PEPTIDASE_A1"/>
    <property type="match status" value="1"/>
</dbReference>
<evidence type="ECO:0000313" key="16">
    <source>
        <dbReference type="Proteomes" id="UP000799778"/>
    </source>
</evidence>
<feature type="domain" description="Peptidase A1" evidence="14">
    <location>
        <begin position="93"/>
        <end position="400"/>
    </location>
</feature>
<accession>A0A6A5XLH7</accession>
<keyword evidence="11" id="KW-1015">Disulfide bond</keyword>
<feature type="active site" evidence="10">
    <location>
        <position position="111"/>
    </location>
</feature>
<dbReference type="InterPro" id="IPR001461">
    <property type="entry name" value="Aspartic_peptidase_A1"/>
</dbReference>
<evidence type="ECO:0000256" key="9">
    <source>
        <dbReference type="ARBA" id="ARBA00023288"/>
    </source>
</evidence>
<protein>
    <submittedName>
        <fullName evidence="15">Acid protease</fullName>
    </submittedName>
</protein>
<feature type="compositionally biased region" description="Polar residues" evidence="12">
    <location>
        <begin position="405"/>
        <end position="427"/>
    </location>
</feature>
<keyword evidence="7" id="KW-0472">Membrane</keyword>
<feature type="compositionally biased region" description="Low complexity" evidence="12">
    <location>
        <begin position="428"/>
        <end position="442"/>
    </location>
</feature>
<keyword evidence="4 15" id="KW-0645">Protease</keyword>
<dbReference type="PRINTS" id="PR00792">
    <property type="entry name" value="PEPSIN"/>
</dbReference>